<name>A0ABR2HQB1_9PEZI</name>
<dbReference type="Pfam" id="PF00728">
    <property type="entry name" value="Glyco_hydro_20"/>
    <property type="match status" value="1"/>
</dbReference>
<protein>
    <recommendedName>
        <fullName evidence="3">beta-N-acetylhexosaminidase</fullName>
        <ecNumber evidence="3">3.2.1.52</ecNumber>
    </recommendedName>
</protein>
<dbReference type="EMBL" id="JAPCWZ010000009">
    <property type="protein sequence ID" value="KAK8851265.1"/>
    <property type="molecule type" value="Genomic_DNA"/>
</dbReference>
<dbReference type="PANTHER" id="PTHR43678">
    <property type="entry name" value="PUTATIVE (AFU_ORTHOLOGUE AFUA_2G00640)-RELATED"/>
    <property type="match status" value="1"/>
</dbReference>
<dbReference type="SUPFAM" id="SSF55545">
    <property type="entry name" value="beta-N-acetylhexosaminidase-like domain"/>
    <property type="match status" value="1"/>
</dbReference>
<feature type="chain" id="PRO_5047522066" description="beta-N-acetylhexosaminidase" evidence="6">
    <location>
        <begin position="24"/>
        <end position="741"/>
    </location>
</feature>
<dbReference type="Gene3D" id="3.20.20.80">
    <property type="entry name" value="Glycosidases"/>
    <property type="match status" value="1"/>
</dbReference>
<dbReference type="CDD" id="cd06564">
    <property type="entry name" value="GH20_DspB_LnbB-like"/>
    <property type="match status" value="1"/>
</dbReference>
<comment type="similarity">
    <text evidence="2">Belongs to the glycosyl hydrolase 20 family.</text>
</comment>
<dbReference type="InterPro" id="IPR052764">
    <property type="entry name" value="GH20_Enzymes"/>
</dbReference>
<feature type="signal peptide" evidence="6">
    <location>
        <begin position="1"/>
        <end position="23"/>
    </location>
</feature>
<comment type="catalytic activity">
    <reaction evidence="1">
        <text>Hydrolysis of terminal non-reducing N-acetyl-D-hexosamine residues in N-acetyl-beta-D-hexosaminides.</text>
        <dbReference type="EC" id="3.2.1.52"/>
    </reaction>
</comment>
<evidence type="ECO:0000256" key="5">
    <source>
        <dbReference type="ARBA" id="ARBA00023295"/>
    </source>
</evidence>
<evidence type="ECO:0000256" key="6">
    <source>
        <dbReference type="SAM" id="SignalP"/>
    </source>
</evidence>
<dbReference type="InterPro" id="IPR025705">
    <property type="entry name" value="Beta_hexosaminidase_sua/sub"/>
</dbReference>
<proteinExistence type="inferred from homology"/>
<gene>
    <name evidence="9" type="ORF">PGQ11_013744</name>
</gene>
<dbReference type="EC" id="3.2.1.52" evidence="3"/>
<dbReference type="PANTHER" id="PTHR43678:SF1">
    <property type="entry name" value="BETA-N-ACETYLHEXOSAMINIDASE"/>
    <property type="match status" value="1"/>
</dbReference>
<keyword evidence="6" id="KW-0732">Signal</keyword>
<feature type="domain" description="Glycoside hydrolase family 20 catalytic" evidence="7">
    <location>
        <begin position="180"/>
        <end position="487"/>
    </location>
</feature>
<dbReference type="GO" id="GO:0016787">
    <property type="term" value="F:hydrolase activity"/>
    <property type="evidence" value="ECO:0007669"/>
    <property type="project" value="UniProtKB-KW"/>
</dbReference>
<evidence type="ECO:0000259" key="8">
    <source>
        <dbReference type="Pfam" id="PF02838"/>
    </source>
</evidence>
<dbReference type="Proteomes" id="UP001390339">
    <property type="component" value="Unassembled WGS sequence"/>
</dbReference>
<evidence type="ECO:0000313" key="10">
    <source>
        <dbReference type="Proteomes" id="UP001390339"/>
    </source>
</evidence>
<keyword evidence="10" id="KW-1185">Reference proteome</keyword>
<keyword evidence="4 9" id="KW-0378">Hydrolase</keyword>
<evidence type="ECO:0000256" key="1">
    <source>
        <dbReference type="ARBA" id="ARBA00001231"/>
    </source>
</evidence>
<organism evidence="9 10">
    <name type="scientific">Apiospora arundinis</name>
    <dbReference type="NCBI Taxonomy" id="335852"/>
    <lineage>
        <taxon>Eukaryota</taxon>
        <taxon>Fungi</taxon>
        <taxon>Dikarya</taxon>
        <taxon>Ascomycota</taxon>
        <taxon>Pezizomycotina</taxon>
        <taxon>Sordariomycetes</taxon>
        <taxon>Xylariomycetidae</taxon>
        <taxon>Amphisphaeriales</taxon>
        <taxon>Apiosporaceae</taxon>
        <taxon>Apiospora</taxon>
    </lineage>
</organism>
<keyword evidence="5" id="KW-0326">Glycosidase</keyword>
<dbReference type="SUPFAM" id="SSF51445">
    <property type="entry name" value="(Trans)glycosidases"/>
    <property type="match status" value="1"/>
</dbReference>
<evidence type="ECO:0000313" key="9">
    <source>
        <dbReference type="EMBL" id="KAK8851265.1"/>
    </source>
</evidence>
<dbReference type="InterPro" id="IPR015883">
    <property type="entry name" value="Glyco_hydro_20_cat"/>
</dbReference>
<reference evidence="9 10" key="1">
    <citation type="journal article" date="2024" name="IMA Fungus">
        <title>Apiospora arundinis, a panoply of carbohydrate-active enzymes and secondary metabolites.</title>
        <authorList>
            <person name="Sorensen T."/>
            <person name="Petersen C."/>
            <person name="Muurmann A.T."/>
            <person name="Christiansen J.V."/>
            <person name="Brundto M.L."/>
            <person name="Overgaard C.K."/>
            <person name="Boysen A.T."/>
            <person name="Wollenberg R.D."/>
            <person name="Larsen T.O."/>
            <person name="Sorensen J.L."/>
            <person name="Nielsen K.L."/>
            <person name="Sondergaard T.E."/>
        </authorList>
    </citation>
    <scope>NUCLEOTIDE SEQUENCE [LARGE SCALE GENOMIC DNA]</scope>
    <source>
        <strain evidence="9 10">AAU 773</strain>
    </source>
</reference>
<evidence type="ECO:0000256" key="3">
    <source>
        <dbReference type="ARBA" id="ARBA00012663"/>
    </source>
</evidence>
<evidence type="ECO:0000259" key="7">
    <source>
        <dbReference type="Pfam" id="PF00728"/>
    </source>
</evidence>
<sequence>MRVHLSWALSAVAWLGAAPVVSRLVGIPTVPFQALGEGRLALSSLKSIIVNTQFADARNEKGETLIPPTLHDFSKVFAADLKDALGLELEVSNSTEAGQGAIVLTLGDTNADDYLDAAGAPTSEGYTLSISADGVTVRGASPLGVWWGTRTILQQAILNGEGGASLPYGEVHDAPGWATRGMMLDAGRHYYPPAFITEVCAYMSFFKQNTLHLHLSDNFNVAGHYSRDFSLKLFARFRLWSDAEALAGLNKYKNESYTREQFEQIQTACAARGVTILPEIEAPGHALAIVQWKPELGLASDLSLLNISHPNTIPTMKAIWAEFLPWFHSKTVHIGADEYTAGAAEYNRFVNAMSAFIAAESGKAMRIWGTFPPKPQYTNVYKNVSIQHWAFFEDNPLHDYINNNYSVLNSDDSYYVVTKWSASYPQAVAIRRTFHGNPATTGGGLWYPHIFDQKDATNNPPSNNPKVLGSVAPLWNDYGQNASVVSEAYYAWREGIPALGDKQWGGNLSESEFASVLNALHPKIPGQNLERSIPSKSSKIFGYDFRKAGADQKQLEDSSGNGYHASTDCPFSAESGAGLDISNGCTLKTPLSSKGRDYTLSLDLKVDELANPTNVTLLSGGDSVLMLTPNVTLFASGTRYQSNSTIPLGRWVNLSITGKGSQTFASVKTLDKKRHVAGVDLKRRVDNVRDTREEFLAILGVLGQFHVWAPVAIEAPLAQVGGEGSGWSGQLRSMSLTSEAL</sequence>
<dbReference type="PRINTS" id="PR00738">
    <property type="entry name" value="GLHYDRLASE20"/>
</dbReference>
<feature type="domain" description="Beta-hexosaminidase bacterial type N-terminal" evidence="8">
    <location>
        <begin position="75"/>
        <end position="174"/>
    </location>
</feature>
<accession>A0ABR2HQB1</accession>
<evidence type="ECO:0000256" key="2">
    <source>
        <dbReference type="ARBA" id="ARBA00006285"/>
    </source>
</evidence>
<dbReference type="Pfam" id="PF02838">
    <property type="entry name" value="Glyco_hydro_20b"/>
    <property type="match status" value="1"/>
</dbReference>
<dbReference type="Gene3D" id="3.30.379.10">
    <property type="entry name" value="Chitobiase/beta-hexosaminidase domain 2-like"/>
    <property type="match status" value="1"/>
</dbReference>
<dbReference type="InterPro" id="IPR015882">
    <property type="entry name" value="HEX_bac_N"/>
</dbReference>
<dbReference type="InterPro" id="IPR029018">
    <property type="entry name" value="Hex-like_dom2"/>
</dbReference>
<dbReference type="InterPro" id="IPR017853">
    <property type="entry name" value="GH"/>
</dbReference>
<evidence type="ECO:0000256" key="4">
    <source>
        <dbReference type="ARBA" id="ARBA00022801"/>
    </source>
</evidence>
<comment type="caution">
    <text evidence="9">The sequence shown here is derived from an EMBL/GenBank/DDBJ whole genome shotgun (WGS) entry which is preliminary data.</text>
</comment>